<reference evidence="1 2" key="1">
    <citation type="submission" date="2021-06" db="EMBL/GenBank/DDBJ databases">
        <title>Caerostris darwini draft genome.</title>
        <authorList>
            <person name="Kono N."/>
            <person name="Arakawa K."/>
        </authorList>
    </citation>
    <scope>NUCLEOTIDE SEQUENCE [LARGE SCALE GENOMIC DNA]</scope>
</reference>
<organism evidence="1 2">
    <name type="scientific">Caerostris darwini</name>
    <dbReference type="NCBI Taxonomy" id="1538125"/>
    <lineage>
        <taxon>Eukaryota</taxon>
        <taxon>Metazoa</taxon>
        <taxon>Ecdysozoa</taxon>
        <taxon>Arthropoda</taxon>
        <taxon>Chelicerata</taxon>
        <taxon>Arachnida</taxon>
        <taxon>Araneae</taxon>
        <taxon>Araneomorphae</taxon>
        <taxon>Entelegynae</taxon>
        <taxon>Araneoidea</taxon>
        <taxon>Araneidae</taxon>
        <taxon>Caerostris</taxon>
    </lineage>
</organism>
<keyword evidence="2" id="KW-1185">Reference proteome</keyword>
<dbReference type="AlphaFoldDB" id="A0AAV4UKF4"/>
<comment type="caution">
    <text evidence="1">The sequence shown here is derived from an EMBL/GenBank/DDBJ whole genome shotgun (WGS) entry which is preliminary data.</text>
</comment>
<name>A0AAV4UKF4_9ARAC</name>
<evidence type="ECO:0000313" key="2">
    <source>
        <dbReference type="Proteomes" id="UP001054837"/>
    </source>
</evidence>
<gene>
    <name evidence="1" type="ORF">CDAR_294531</name>
</gene>
<evidence type="ECO:0000313" key="1">
    <source>
        <dbReference type="EMBL" id="GIY58268.1"/>
    </source>
</evidence>
<accession>A0AAV4UKF4</accession>
<protein>
    <submittedName>
        <fullName evidence="1">Uncharacterized protein</fullName>
    </submittedName>
</protein>
<sequence>MKFGRGGNRREGNYFSFKLNFTPFHINWDCSGEMFLPEELLPQEVFIHKEDPPPFCYHSTRFSFLPCLETPPGGGFNAPCFEIGRSPKLLSKNSSKFRRYLLGAVEERDVMKVGRPHEVGAVAPPEVRDGIWGKCARAVFSFCGCLFVQHLYC</sequence>
<dbReference type="Proteomes" id="UP001054837">
    <property type="component" value="Unassembled WGS sequence"/>
</dbReference>
<proteinExistence type="predicted"/>
<dbReference type="EMBL" id="BPLQ01011490">
    <property type="protein sequence ID" value="GIY58268.1"/>
    <property type="molecule type" value="Genomic_DNA"/>
</dbReference>